<comment type="caution">
    <text evidence="1">The sequence shown here is derived from an EMBL/GenBank/DDBJ whole genome shotgun (WGS) entry which is preliminary data.</text>
</comment>
<organism evidence="1 2">
    <name type="scientific">Streptococcus infantis</name>
    <dbReference type="NCBI Taxonomy" id="68892"/>
    <lineage>
        <taxon>Bacteria</taxon>
        <taxon>Bacillati</taxon>
        <taxon>Bacillota</taxon>
        <taxon>Bacilli</taxon>
        <taxon>Lactobacillales</taxon>
        <taxon>Streptococcaceae</taxon>
        <taxon>Streptococcus</taxon>
    </lineage>
</organism>
<evidence type="ECO:0000313" key="1">
    <source>
        <dbReference type="EMBL" id="KXU13364.1"/>
    </source>
</evidence>
<evidence type="ECO:0000313" key="2">
    <source>
        <dbReference type="Proteomes" id="UP000072578"/>
    </source>
</evidence>
<dbReference type="Pfam" id="PF14106">
    <property type="entry name" value="DUF4279"/>
    <property type="match status" value="1"/>
</dbReference>
<gene>
    <name evidence="1" type="ORF">SINDD18_00939</name>
</gene>
<protein>
    <submittedName>
        <fullName evidence="1">VgrG protein</fullName>
    </submittedName>
</protein>
<dbReference type="InterPro" id="IPR025459">
    <property type="entry name" value="DUF4279"/>
</dbReference>
<accession>A0A139RF84</accession>
<dbReference type="PATRIC" id="fig|68892.8.peg.1048"/>
<dbReference type="Proteomes" id="UP000072578">
    <property type="component" value="Unassembled WGS sequence"/>
</dbReference>
<sequence>MMLNNLIEVTFYMESNDYINMREIDKILNIKNAEFYSKGDLFTSPNKKVQYIIEHSYYSFGIDKEENLNEKINKVIQKIEDKKKNLNYIFKKYKLNKELIIYSWINDEATREYKISLNQIQLLSELGIELKIIHYNF</sequence>
<dbReference type="AlphaFoldDB" id="A0A139RF84"/>
<dbReference type="EMBL" id="LQZF01000110">
    <property type="protein sequence ID" value="KXU13364.1"/>
    <property type="molecule type" value="Genomic_DNA"/>
</dbReference>
<proteinExistence type="predicted"/>
<name>A0A139RF84_9STRE</name>
<dbReference type="RefSeq" id="WP_061863323.1">
    <property type="nucleotide sequence ID" value="NZ_KQ970819.1"/>
</dbReference>
<reference evidence="1 2" key="1">
    <citation type="submission" date="2016-01" db="EMBL/GenBank/DDBJ databases">
        <title>Highly variable Streptococcus oralis are common among viridans streptococci isolated from primates.</title>
        <authorList>
            <person name="Denapaite D."/>
            <person name="Rieger M."/>
            <person name="Koendgen S."/>
            <person name="Brueckner R."/>
            <person name="Ochigava I."/>
            <person name="Kappeler P."/>
            <person name="Maetz-Rensing K."/>
            <person name="Leendertz F."/>
            <person name="Hakenbeck R."/>
        </authorList>
    </citation>
    <scope>NUCLEOTIDE SEQUENCE [LARGE SCALE GENOMIC DNA]</scope>
    <source>
        <strain evidence="1 2">DD18</strain>
    </source>
</reference>